<gene>
    <name evidence="3" type="ORF">GKE01_02945</name>
</gene>
<feature type="domain" description="Glycosyl hydrolase family 95 catalytic" evidence="2">
    <location>
        <begin position="368"/>
        <end position="545"/>
    </location>
</feature>
<dbReference type="Gene3D" id="2.70.98.50">
    <property type="entry name" value="putative glycoside hydrolase family protein from bacillus halodurans"/>
    <property type="match status" value="1"/>
</dbReference>
<dbReference type="PANTHER" id="PTHR31084:SF0">
    <property type="entry name" value="ALPHA-L-FUCOSIDASE 2"/>
    <property type="match status" value="1"/>
</dbReference>
<protein>
    <submittedName>
        <fullName evidence="3">Uncharacterized protein</fullName>
    </submittedName>
</protein>
<dbReference type="Pfam" id="PF18961">
    <property type="entry name" value="DUF5703_N"/>
    <property type="match status" value="1"/>
</dbReference>
<dbReference type="GO" id="GO:0005975">
    <property type="term" value="P:carbohydrate metabolic process"/>
    <property type="evidence" value="ECO:0007669"/>
    <property type="project" value="InterPro"/>
</dbReference>
<evidence type="ECO:0000259" key="1">
    <source>
        <dbReference type="Pfam" id="PF18961"/>
    </source>
</evidence>
<dbReference type="AlphaFoldDB" id="A0A6G1Z993"/>
<reference evidence="3" key="1">
    <citation type="journal article" date="2019" name="Nat. Med.">
        <title>A library of human gut bacterial isolates paired with longitudinal multiomics data enables mechanistic microbiome research.</title>
        <authorList>
            <person name="Poyet M."/>
            <person name="Groussin M."/>
            <person name="Gibbons S.M."/>
            <person name="Avila-Pacheco J."/>
            <person name="Jiang X."/>
            <person name="Kearney S.M."/>
            <person name="Perrotta A.R."/>
            <person name="Berdy B."/>
            <person name="Zhao S."/>
            <person name="Lieberman T.D."/>
            <person name="Swanson P.K."/>
            <person name="Smith M."/>
            <person name="Roesemann S."/>
            <person name="Alexander J.E."/>
            <person name="Rich S.A."/>
            <person name="Livny J."/>
            <person name="Vlamakis H."/>
            <person name="Clish C."/>
            <person name="Bullock K."/>
            <person name="Deik A."/>
            <person name="Scott J."/>
            <person name="Pierce K.A."/>
            <person name="Xavier R.J."/>
            <person name="Alm E.J."/>
        </authorList>
    </citation>
    <scope>NUCLEOTIDE SEQUENCE</scope>
    <source>
        <strain evidence="3">BIOML-A4</strain>
    </source>
</reference>
<name>A0A6G1Z993_9BACT</name>
<sequence length="749" mass="87185">MNNYRSLLIVFFLIILHIDVWAQSNIVNNYSVLWNSPSENASGAMPIGNGEVGANVWMEKNGNLVFYLSRTDAWSENSSLYKLGKIRISFYPALQGKEVSFKQFLNLEEGKIEIEITKKEEKLRLNFLVDSESPVVYLDGKSTYSVQIVVSSEIWRTQTRLIPVKERHFALQQCPYDSLAMEYPDIVKGMHNDLIVYHRNEHSIYPFTLQHQGLEDDNNRGKDPLIDRTMGYNVSGEGFVKRTPTMLCSESAMNDFCLKIVAYTEQTETEQEWIDRTEQILCQAPDFEFAAQRTADWWKRYWDKSYIVIDTPDGVTGNELTQAYILQNWMFACAGRGNYPIKFNGSIFTVEPIYTDSDRRYNPDFRLWGPDYWWQNTRLIYHPMLKSGDFEMMRVLFRHYFSNLPMLKKNAQVFYGVDGAVNPETSTIFGTFVNHDYGWDRTGTKVGDIENPYVRYYWSSGLEIIGLMGDYYQYTQDKAFAVDTLIPMAREVLKFYDSFFPRDEKGKIRIAPTHSLETYQEDVYNDLPNVAGLHYVVNCLLNLPSDCTTHQDRIFWKELQQSLPAIPTKREGNRQFFIPAARYNENRVNMENPELYAIFPFALCNVSTVDKQTGIDTYNNRLVRNVVGWTQDGQQAARLGLTEEAKENILAKIRNKHPNHRFPVYWGPNFDWTPDQNHGGNMLLTLQEMILQSYGNDVYVLPAFPKDWNVSFRLHTIGNNWIMGSYSNRQWVNKPSFYKKTTSKVHVMK</sequence>
<evidence type="ECO:0000259" key="2">
    <source>
        <dbReference type="Pfam" id="PF22124"/>
    </source>
</evidence>
<organism evidence="3">
    <name type="scientific">Parabacteroides goldsteinii</name>
    <dbReference type="NCBI Taxonomy" id="328812"/>
    <lineage>
        <taxon>Bacteria</taxon>
        <taxon>Pseudomonadati</taxon>
        <taxon>Bacteroidota</taxon>
        <taxon>Bacteroidia</taxon>
        <taxon>Bacteroidales</taxon>
        <taxon>Tannerellaceae</taxon>
        <taxon>Parabacteroides</taxon>
    </lineage>
</organism>
<dbReference type="InterPro" id="IPR012341">
    <property type="entry name" value="6hp_glycosidase-like_sf"/>
</dbReference>
<dbReference type="SUPFAM" id="SSF48208">
    <property type="entry name" value="Six-hairpin glycosidases"/>
    <property type="match status" value="1"/>
</dbReference>
<dbReference type="InterPro" id="IPR054363">
    <property type="entry name" value="GH95_cat"/>
</dbReference>
<proteinExistence type="predicted"/>
<dbReference type="InterPro" id="IPR043757">
    <property type="entry name" value="DUF5703_N"/>
</dbReference>
<evidence type="ECO:0000313" key="3">
    <source>
        <dbReference type="EMBL" id="MRY10422.1"/>
    </source>
</evidence>
<dbReference type="PANTHER" id="PTHR31084">
    <property type="entry name" value="ALPHA-L-FUCOSIDASE 2"/>
    <property type="match status" value="1"/>
</dbReference>
<dbReference type="Gene3D" id="1.50.10.10">
    <property type="match status" value="1"/>
</dbReference>
<dbReference type="GO" id="GO:0004560">
    <property type="term" value="F:alpha-L-fucosidase activity"/>
    <property type="evidence" value="ECO:0007669"/>
    <property type="project" value="TreeGrafter"/>
</dbReference>
<dbReference type="RefSeq" id="WP_154277960.1">
    <property type="nucleotide sequence ID" value="NZ_JBDMPS010000001.1"/>
</dbReference>
<accession>A0A6G1Z993</accession>
<feature type="domain" description="DUF5703" evidence="1">
    <location>
        <begin position="34"/>
        <end position="307"/>
    </location>
</feature>
<dbReference type="EMBL" id="WKLP01000003">
    <property type="protein sequence ID" value="MRY10422.1"/>
    <property type="molecule type" value="Genomic_DNA"/>
</dbReference>
<dbReference type="InterPro" id="IPR008928">
    <property type="entry name" value="6-hairpin_glycosidase_sf"/>
</dbReference>
<comment type="caution">
    <text evidence="3">The sequence shown here is derived from an EMBL/GenBank/DDBJ whole genome shotgun (WGS) entry which is preliminary data.</text>
</comment>
<dbReference type="Pfam" id="PF22124">
    <property type="entry name" value="Glyco_hydro_95_cat"/>
    <property type="match status" value="1"/>
</dbReference>